<dbReference type="AlphaFoldDB" id="A0A438K6G4"/>
<organism evidence="1 2">
    <name type="scientific">Vitis vinifera</name>
    <name type="common">Grape</name>
    <dbReference type="NCBI Taxonomy" id="29760"/>
    <lineage>
        <taxon>Eukaryota</taxon>
        <taxon>Viridiplantae</taxon>
        <taxon>Streptophyta</taxon>
        <taxon>Embryophyta</taxon>
        <taxon>Tracheophyta</taxon>
        <taxon>Spermatophyta</taxon>
        <taxon>Magnoliopsida</taxon>
        <taxon>eudicotyledons</taxon>
        <taxon>Gunneridae</taxon>
        <taxon>Pentapetalae</taxon>
        <taxon>rosids</taxon>
        <taxon>Vitales</taxon>
        <taxon>Vitaceae</taxon>
        <taxon>Viteae</taxon>
        <taxon>Vitis</taxon>
    </lineage>
</organism>
<dbReference type="Proteomes" id="UP000288805">
    <property type="component" value="Unassembled WGS sequence"/>
</dbReference>
<dbReference type="SUPFAM" id="SSF56672">
    <property type="entry name" value="DNA/RNA polymerases"/>
    <property type="match status" value="1"/>
</dbReference>
<dbReference type="PANTHER" id="PTHR11439:SF470">
    <property type="entry name" value="CYSTEINE-RICH RLK (RECEPTOR-LIKE PROTEIN KINASE) 8"/>
    <property type="match status" value="1"/>
</dbReference>
<protein>
    <submittedName>
        <fullName evidence="1">Retrovirus-related Pol polyprotein from transposon RE1</fullName>
    </submittedName>
</protein>
<comment type="caution">
    <text evidence="1">The sequence shown here is derived from an EMBL/GenBank/DDBJ whole genome shotgun (WGS) entry which is preliminary data.</text>
</comment>
<proteinExistence type="predicted"/>
<gene>
    <name evidence="1" type="primary">RE1_2452</name>
    <name evidence="1" type="ORF">CK203_005921</name>
</gene>
<dbReference type="PANTHER" id="PTHR11439">
    <property type="entry name" value="GAG-POL-RELATED RETROTRANSPOSON"/>
    <property type="match status" value="1"/>
</dbReference>
<evidence type="ECO:0000313" key="1">
    <source>
        <dbReference type="EMBL" id="RVX16791.1"/>
    </source>
</evidence>
<name>A0A438K6G4_VITVI</name>
<accession>A0A438K6G4</accession>
<evidence type="ECO:0000313" key="2">
    <source>
        <dbReference type="Proteomes" id="UP000288805"/>
    </source>
</evidence>
<dbReference type="InterPro" id="IPR043502">
    <property type="entry name" value="DNA/RNA_pol_sf"/>
</dbReference>
<reference evidence="1 2" key="1">
    <citation type="journal article" date="2018" name="PLoS Genet.">
        <title>Population sequencing reveals clonal diversity and ancestral inbreeding in the grapevine cultivar Chardonnay.</title>
        <authorList>
            <person name="Roach M.J."/>
            <person name="Johnson D.L."/>
            <person name="Bohlmann J."/>
            <person name="van Vuuren H.J."/>
            <person name="Jones S.J."/>
            <person name="Pretorius I.S."/>
            <person name="Schmidt S.A."/>
            <person name="Borneman A.R."/>
        </authorList>
    </citation>
    <scope>NUCLEOTIDE SEQUENCE [LARGE SCALE GENOMIC DNA]</scope>
    <source>
        <strain evidence="2">cv. Chardonnay</strain>
        <tissue evidence="1">Leaf</tissue>
    </source>
</reference>
<dbReference type="EMBL" id="QGNW01000015">
    <property type="protein sequence ID" value="RVX16791.1"/>
    <property type="molecule type" value="Genomic_DNA"/>
</dbReference>
<dbReference type="CDD" id="cd09272">
    <property type="entry name" value="RNase_HI_RT_Ty1"/>
    <property type="match status" value="1"/>
</dbReference>
<sequence length="203" mass="23413">MDPNHKLGEAKNEPMVDKRMYQRLVGRLIYLAHTRLDVAYSVSVISQFMHDPREPHLQAAYRVLHYLKGNSGKGILFKKNNTLALEAYTDANYAGSLVDRRSTTGYRTFLGGNLVTWRSKKQNVVVRSSAESEFRAISQGLCELLWLKIILDDLRIKWDSPMKLYCDNKSAINIALNLIQHDRTKHIEIDRHFIKEKLEEGVV</sequence>